<dbReference type="InterPro" id="IPR036097">
    <property type="entry name" value="HisK_dim/P_sf"/>
</dbReference>
<dbReference type="CDD" id="cd00082">
    <property type="entry name" value="HisKA"/>
    <property type="match status" value="1"/>
</dbReference>
<evidence type="ECO:0000256" key="13">
    <source>
        <dbReference type="SAM" id="Phobius"/>
    </source>
</evidence>
<evidence type="ECO:0000313" key="16">
    <source>
        <dbReference type="Proteomes" id="UP000633943"/>
    </source>
</evidence>
<dbReference type="PANTHER" id="PTHR45569">
    <property type="entry name" value="SENSOR PROTEIN KDPD"/>
    <property type="match status" value="1"/>
</dbReference>
<evidence type="ECO:0000256" key="10">
    <source>
        <dbReference type="ARBA" id="ARBA00022989"/>
    </source>
</evidence>
<dbReference type="InterPro" id="IPR004358">
    <property type="entry name" value="Sig_transdc_His_kin-like_C"/>
</dbReference>
<feature type="transmembrane region" description="Helical" evidence="13">
    <location>
        <begin position="69"/>
        <end position="88"/>
    </location>
</feature>
<keyword evidence="5" id="KW-0808">Transferase</keyword>
<dbReference type="InterPro" id="IPR036890">
    <property type="entry name" value="HATPase_C_sf"/>
</dbReference>
<gene>
    <name evidence="15" type="ORF">GPA24_05695</name>
</gene>
<dbReference type="InterPro" id="IPR003661">
    <property type="entry name" value="HisK_dim/P_dom"/>
</dbReference>
<dbReference type="SUPFAM" id="SSF47384">
    <property type="entry name" value="Homodimeric domain of signal transducing histidine kinase"/>
    <property type="match status" value="1"/>
</dbReference>
<comment type="subcellular location">
    <subcellularLocation>
        <location evidence="2">Membrane</location>
        <topology evidence="2">Multi-pass membrane protein</topology>
    </subcellularLocation>
</comment>
<dbReference type="Gene3D" id="3.30.450.40">
    <property type="match status" value="1"/>
</dbReference>
<evidence type="ECO:0000256" key="6">
    <source>
        <dbReference type="ARBA" id="ARBA00022692"/>
    </source>
</evidence>
<comment type="caution">
    <text evidence="15">The sequence shown here is derived from an EMBL/GenBank/DDBJ whole genome shotgun (WGS) entry which is preliminary data.</text>
</comment>
<comment type="catalytic activity">
    <reaction evidence="1">
        <text>ATP + protein L-histidine = ADP + protein N-phospho-L-histidine.</text>
        <dbReference type="EC" id="2.7.13.3"/>
    </reaction>
</comment>
<dbReference type="InterPro" id="IPR003018">
    <property type="entry name" value="GAF"/>
</dbReference>
<dbReference type="PANTHER" id="PTHR45569:SF1">
    <property type="entry name" value="SENSOR PROTEIN KDPD"/>
    <property type="match status" value="1"/>
</dbReference>
<keyword evidence="6 13" id="KW-0812">Transmembrane</keyword>
<dbReference type="InterPro" id="IPR038318">
    <property type="entry name" value="KdpD_sf"/>
</dbReference>
<feature type="transmembrane region" description="Helical" evidence="13">
    <location>
        <begin position="21"/>
        <end position="39"/>
    </location>
</feature>
<dbReference type="InterPro" id="IPR025201">
    <property type="entry name" value="KdpD_TM"/>
</dbReference>
<keyword evidence="9" id="KW-0067">ATP-binding</keyword>
<evidence type="ECO:0000256" key="11">
    <source>
        <dbReference type="ARBA" id="ARBA00023012"/>
    </source>
</evidence>
<accession>A0ABX1NST5</accession>
<reference evidence="15 16" key="1">
    <citation type="submission" date="2019-12" db="EMBL/GenBank/DDBJ databases">
        <title>Comparative genomics gives insights into the taxonomy of the Azoarcus-Aromatoleum group and reveals separate origins of nif in the plant-associated Azoarcus and non-plant-associated Aromatoleum sub-groups.</title>
        <authorList>
            <person name="Lafos M."/>
            <person name="Maluk M."/>
            <person name="Batista M."/>
            <person name="Junghare M."/>
            <person name="Carmona M."/>
            <person name="Faoro H."/>
            <person name="Cruz L.M."/>
            <person name="Battistoni F."/>
            <person name="De Souza E."/>
            <person name="Pedrosa F."/>
            <person name="Chen W.-M."/>
            <person name="Poole P.S."/>
            <person name="Dixon R.A."/>
            <person name="James E.K."/>
        </authorList>
    </citation>
    <scope>NUCLEOTIDE SEQUENCE [LARGE SCALE GENOMIC DNA]</scope>
    <source>
        <strain evidence="15 16">PbN1</strain>
    </source>
</reference>
<dbReference type="SMART" id="SM00388">
    <property type="entry name" value="HisKA"/>
    <property type="match status" value="1"/>
</dbReference>
<dbReference type="RefSeq" id="WP_169201757.1">
    <property type="nucleotide sequence ID" value="NZ_CP059467.1"/>
</dbReference>
<dbReference type="Pfam" id="PF13493">
    <property type="entry name" value="DUF4118"/>
    <property type="match status" value="1"/>
</dbReference>
<dbReference type="Gene3D" id="3.30.565.10">
    <property type="entry name" value="Histidine kinase-like ATPase, C-terminal domain"/>
    <property type="match status" value="1"/>
</dbReference>
<dbReference type="InterPro" id="IPR005467">
    <property type="entry name" value="His_kinase_dom"/>
</dbReference>
<dbReference type="CDD" id="cd00075">
    <property type="entry name" value="HATPase"/>
    <property type="match status" value="1"/>
</dbReference>
<evidence type="ECO:0000256" key="8">
    <source>
        <dbReference type="ARBA" id="ARBA00022777"/>
    </source>
</evidence>
<keyword evidence="4" id="KW-0597">Phosphoprotein</keyword>
<dbReference type="Pfam" id="PF02518">
    <property type="entry name" value="HATPase_c"/>
    <property type="match status" value="1"/>
</dbReference>
<evidence type="ECO:0000256" key="4">
    <source>
        <dbReference type="ARBA" id="ARBA00022553"/>
    </source>
</evidence>
<evidence type="ECO:0000313" key="15">
    <source>
        <dbReference type="EMBL" id="NMG15045.1"/>
    </source>
</evidence>
<evidence type="ECO:0000256" key="12">
    <source>
        <dbReference type="ARBA" id="ARBA00023136"/>
    </source>
</evidence>
<dbReference type="Pfam" id="PF13492">
    <property type="entry name" value="GAF_3"/>
    <property type="match status" value="1"/>
</dbReference>
<dbReference type="EMBL" id="WTVP01000010">
    <property type="protein sequence ID" value="NMG15045.1"/>
    <property type="molecule type" value="Genomic_DNA"/>
</dbReference>
<dbReference type="EC" id="2.7.13.3" evidence="3"/>
<dbReference type="Proteomes" id="UP000633943">
    <property type="component" value="Unassembled WGS sequence"/>
</dbReference>
<evidence type="ECO:0000256" key="5">
    <source>
        <dbReference type="ARBA" id="ARBA00022679"/>
    </source>
</evidence>
<dbReference type="Pfam" id="PF00512">
    <property type="entry name" value="HisKA"/>
    <property type="match status" value="1"/>
</dbReference>
<keyword evidence="12 13" id="KW-0472">Membrane</keyword>
<evidence type="ECO:0000256" key="9">
    <source>
        <dbReference type="ARBA" id="ARBA00022840"/>
    </source>
</evidence>
<evidence type="ECO:0000259" key="14">
    <source>
        <dbReference type="PROSITE" id="PS50109"/>
    </source>
</evidence>
<dbReference type="PRINTS" id="PR00344">
    <property type="entry name" value="BCTRLSENSOR"/>
</dbReference>
<keyword evidence="11" id="KW-0902">Two-component regulatory system</keyword>
<dbReference type="SMART" id="SM00387">
    <property type="entry name" value="HATPase_c"/>
    <property type="match status" value="1"/>
</dbReference>
<keyword evidence="10 13" id="KW-1133">Transmembrane helix</keyword>
<dbReference type="Gene3D" id="1.20.120.620">
    <property type="entry name" value="Backbone structure of the membrane domain of e. Coli histidine kinase receptor kdpd"/>
    <property type="match status" value="1"/>
</dbReference>
<evidence type="ECO:0000256" key="2">
    <source>
        <dbReference type="ARBA" id="ARBA00004141"/>
    </source>
</evidence>
<evidence type="ECO:0000256" key="1">
    <source>
        <dbReference type="ARBA" id="ARBA00000085"/>
    </source>
</evidence>
<organism evidence="15 16">
    <name type="scientific">Aromatoleum bremense</name>
    <dbReference type="NCBI Taxonomy" id="76115"/>
    <lineage>
        <taxon>Bacteria</taxon>
        <taxon>Pseudomonadati</taxon>
        <taxon>Pseudomonadota</taxon>
        <taxon>Betaproteobacteria</taxon>
        <taxon>Rhodocyclales</taxon>
        <taxon>Rhodocyclaceae</taxon>
        <taxon>Aromatoleum</taxon>
    </lineage>
</organism>
<keyword evidence="7" id="KW-0547">Nucleotide-binding</keyword>
<evidence type="ECO:0000256" key="3">
    <source>
        <dbReference type="ARBA" id="ARBA00012438"/>
    </source>
</evidence>
<dbReference type="InterPro" id="IPR029016">
    <property type="entry name" value="GAF-like_dom_sf"/>
</dbReference>
<dbReference type="Gene3D" id="1.10.287.130">
    <property type="match status" value="1"/>
</dbReference>
<sequence>MTDSVQNMFTPHGIRPGWRMYAMAGLAVGAVALFSTAALGHLDPVNIVMLFPLAVLFSAARFGRGPAVFAAFLSVALFDFFFVAPHLTFAVGDLQYLLTFAVLLAVALITAELATKLKLQRDAAQLRERHTQALCEMGGELSAALTAAQIADITARYLRDGFGARARLLLPQGGGRFAGADDEPCDEALVERARQVIADPHGPHAAAPASGDMVLVPLRGPMQVRGVLAVEAGDKSDALSAGQLRLLETFAALIAIALERVHYIAIAQETQIEMASERLRNSLLGALSHDLRTPLTALVGLADALPLAGPPLPAAQAELAQGIREEALRTSALVGNLLDMARLQSGKVRLQREWQPLEDVVGASLQARARQLAGHRLRLDLPTDLPLMQIDAVLMERVFCNLLENAAKYTPGGGSIEIRARALDEAIQVVVADDGPGLPPGRTQELFAKFSRGQTESAMPGIGLGLAIVEAIIEAHGGTVRAENAITGGARFVLELPRGEPPALPQADS</sequence>
<feature type="domain" description="Histidine kinase" evidence="14">
    <location>
        <begin position="286"/>
        <end position="500"/>
    </location>
</feature>
<dbReference type="InterPro" id="IPR052023">
    <property type="entry name" value="Histidine_kinase_KdpD"/>
</dbReference>
<dbReference type="SUPFAM" id="SSF55874">
    <property type="entry name" value="ATPase domain of HSP90 chaperone/DNA topoisomerase II/histidine kinase"/>
    <property type="match status" value="1"/>
</dbReference>
<dbReference type="InterPro" id="IPR003594">
    <property type="entry name" value="HATPase_dom"/>
</dbReference>
<evidence type="ECO:0000256" key="7">
    <source>
        <dbReference type="ARBA" id="ARBA00022741"/>
    </source>
</evidence>
<feature type="transmembrane region" description="Helical" evidence="13">
    <location>
        <begin position="94"/>
        <end position="114"/>
    </location>
</feature>
<protein>
    <recommendedName>
        <fullName evidence="3">histidine kinase</fullName>
        <ecNumber evidence="3">2.7.13.3</ecNumber>
    </recommendedName>
</protein>
<keyword evidence="16" id="KW-1185">Reference proteome</keyword>
<name>A0ABX1NST5_9RHOO</name>
<dbReference type="SUPFAM" id="SSF55781">
    <property type="entry name" value="GAF domain-like"/>
    <property type="match status" value="1"/>
</dbReference>
<proteinExistence type="predicted"/>
<keyword evidence="8" id="KW-0418">Kinase</keyword>
<dbReference type="PROSITE" id="PS50109">
    <property type="entry name" value="HIS_KIN"/>
    <property type="match status" value="1"/>
</dbReference>